<organism evidence="1 2">
    <name type="scientific">Streptomyces pharetrae CZA14</name>
    <dbReference type="NCBI Taxonomy" id="1144883"/>
    <lineage>
        <taxon>Bacteria</taxon>
        <taxon>Bacillati</taxon>
        <taxon>Actinomycetota</taxon>
        <taxon>Actinomycetes</taxon>
        <taxon>Kitasatosporales</taxon>
        <taxon>Streptomycetaceae</taxon>
        <taxon>Streptomyces</taxon>
    </lineage>
</organism>
<sequence length="83" mass="8675">MTTFCGESAAACSSVRIIANAASRVRCSTAGAETMPTATRARPFSTCGAQPAWTETPRPCAESIAPWFLRLGGTPGPFAVLPW</sequence>
<name>A0ABX3YIR4_9ACTN</name>
<gene>
    <name evidence="1" type="ORF">OQI_15850</name>
</gene>
<dbReference type="Proteomes" id="UP000194266">
    <property type="component" value="Unassembled WGS sequence"/>
</dbReference>
<protein>
    <submittedName>
        <fullName evidence="1">Uncharacterized protein</fullName>
    </submittedName>
</protein>
<keyword evidence="2" id="KW-1185">Reference proteome</keyword>
<evidence type="ECO:0000313" key="1">
    <source>
        <dbReference type="EMBL" id="OSZ59521.1"/>
    </source>
</evidence>
<reference evidence="1 2" key="1">
    <citation type="submission" date="2016-12" db="EMBL/GenBank/DDBJ databases">
        <title>Genome Mining:The Detection of Biosynthetic Gene Clusters to Aid in the Expression of Curamycin A produced by Streptomyces sp. strain CZA14.</title>
        <authorList>
            <person name="Durrell K.A."/>
            <person name="Kirby B.M."/>
            <person name="Khan W."/>
            <person name="Mthethwa T."/>
            <person name="Le Roes-Hill M."/>
        </authorList>
    </citation>
    <scope>NUCLEOTIDE SEQUENCE [LARGE SCALE GENOMIC DNA]</scope>
    <source>
        <strain evidence="1 2">CZA14</strain>
    </source>
</reference>
<accession>A0ABX3YIR4</accession>
<comment type="caution">
    <text evidence="1">The sequence shown here is derived from an EMBL/GenBank/DDBJ whole genome shotgun (WGS) entry which is preliminary data.</text>
</comment>
<evidence type="ECO:0000313" key="2">
    <source>
        <dbReference type="Proteomes" id="UP000194266"/>
    </source>
</evidence>
<proteinExistence type="predicted"/>
<dbReference type="EMBL" id="MRYD01000073">
    <property type="protein sequence ID" value="OSZ59521.1"/>
    <property type="molecule type" value="Genomic_DNA"/>
</dbReference>